<accession>A0A837IBL5</accession>
<dbReference type="GO" id="GO:0046872">
    <property type="term" value="F:metal ion binding"/>
    <property type="evidence" value="ECO:0007669"/>
    <property type="project" value="InterPro"/>
</dbReference>
<evidence type="ECO:0000259" key="3">
    <source>
        <dbReference type="PROSITE" id="PS50853"/>
    </source>
</evidence>
<dbReference type="CDD" id="cd00063">
    <property type="entry name" value="FN3"/>
    <property type="match status" value="1"/>
</dbReference>
<feature type="domain" description="Fibronectin type-III" evidence="3">
    <location>
        <begin position="187"/>
        <end position="279"/>
    </location>
</feature>
<evidence type="ECO:0000256" key="2">
    <source>
        <dbReference type="SAM" id="SignalP"/>
    </source>
</evidence>
<dbReference type="InterPro" id="IPR015914">
    <property type="entry name" value="PAPs_N"/>
</dbReference>
<evidence type="ECO:0000313" key="4">
    <source>
        <dbReference type="EMBL" id="KKT36785.1"/>
    </source>
</evidence>
<feature type="compositionally biased region" description="Polar residues" evidence="1">
    <location>
        <begin position="50"/>
        <end position="61"/>
    </location>
</feature>
<sequence length="471" mass="50115">MGNLLIMNNSNNKTSYGVKKLLMVILIASIVSPTFAFADNDKFERKGENRNNSQKSVQMAQKSEKKELKNEVKSIKREIKEVKKEIKKIEIKEVKSFKKDDDHDDDNYKKYRLATTTATTTPIQTAKKTNYFLCKTDTGWNVVPFEGVKNKNSNNALGKYCMKLPHGFTKKFYGKTATSTPDIVAPVISGITVSGMTTTSAIVAWATDEIANGNIYISTSTPMNLASSTTLGSVTFSTAHSFSITGLTANTTYYYVVKSADSAGNTATSSEQSFVTPAVADTVAPVISAVSASGVTSSLATVSWTTNEVANGNVYVSTSTPVNLATATTLGTTTLSLAHSFSLSSLTASTTYYYVVKSADSAGNTATSSEQSFTTPAVTDTTAPVISSIITSPVASTTATVSWNTNELATGKLWYGTSTPLTLYMQNTTPSLAHLFNLIGLTASATYNLLLESVDGASNTATSTASLTTTN</sequence>
<keyword evidence="2" id="KW-0732">Signal</keyword>
<feature type="region of interest" description="Disordered" evidence="1">
    <location>
        <begin position="45"/>
        <end position="69"/>
    </location>
</feature>
<dbReference type="GO" id="GO:0003993">
    <property type="term" value="F:acid phosphatase activity"/>
    <property type="evidence" value="ECO:0007669"/>
    <property type="project" value="InterPro"/>
</dbReference>
<organism evidence="4 5">
    <name type="scientific">Candidatus Nomurabacteria bacterium GW2011_GWB1_44_12</name>
    <dbReference type="NCBI Taxonomy" id="1618748"/>
    <lineage>
        <taxon>Bacteria</taxon>
        <taxon>Candidatus Nomuraibacteriota</taxon>
    </lineage>
</organism>
<feature type="domain" description="Fibronectin type-III" evidence="3">
    <location>
        <begin position="286"/>
        <end position="378"/>
    </location>
</feature>
<comment type="caution">
    <text evidence="4">The sequence shown here is derived from an EMBL/GenBank/DDBJ whole genome shotgun (WGS) entry which is preliminary data.</text>
</comment>
<dbReference type="InterPro" id="IPR013783">
    <property type="entry name" value="Ig-like_fold"/>
</dbReference>
<name>A0A837IBL5_9BACT</name>
<dbReference type="Proteomes" id="UP000033815">
    <property type="component" value="Unassembled WGS sequence"/>
</dbReference>
<evidence type="ECO:0000313" key="5">
    <source>
        <dbReference type="Proteomes" id="UP000033815"/>
    </source>
</evidence>
<dbReference type="SUPFAM" id="SSF49265">
    <property type="entry name" value="Fibronectin type III"/>
    <property type="match status" value="1"/>
</dbReference>
<reference evidence="4 5" key="1">
    <citation type="journal article" date="2015" name="Nature">
        <title>rRNA introns, odd ribosomes, and small enigmatic genomes across a large radiation of phyla.</title>
        <authorList>
            <person name="Brown C.T."/>
            <person name="Hug L.A."/>
            <person name="Thomas B.C."/>
            <person name="Sharon I."/>
            <person name="Castelle C.J."/>
            <person name="Singh A."/>
            <person name="Wilkins M.J."/>
            <person name="Williams K.H."/>
            <person name="Banfield J.F."/>
        </authorList>
    </citation>
    <scope>NUCLEOTIDE SEQUENCE [LARGE SCALE GENOMIC DNA]</scope>
</reference>
<dbReference type="EMBL" id="LCHP01000004">
    <property type="protein sequence ID" value="KKT36785.1"/>
    <property type="molecule type" value="Genomic_DNA"/>
</dbReference>
<dbReference type="PROSITE" id="PS50853">
    <property type="entry name" value="FN3"/>
    <property type="match status" value="2"/>
</dbReference>
<protein>
    <submittedName>
        <fullName evidence="4">PKD domain containing protein</fullName>
    </submittedName>
</protein>
<dbReference type="SMART" id="SM00060">
    <property type="entry name" value="FN3"/>
    <property type="match status" value="3"/>
</dbReference>
<dbReference type="Gene3D" id="2.60.40.10">
    <property type="entry name" value="Immunoglobulins"/>
    <property type="match status" value="2"/>
</dbReference>
<dbReference type="InterPro" id="IPR003961">
    <property type="entry name" value="FN3_dom"/>
</dbReference>
<evidence type="ECO:0000256" key="1">
    <source>
        <dbReference type="SAM" id="MobiDB-lite"/>
    </source>
</evidence>
<dbReference type="Pfam" id="PF16656">
    <property type="entry name" value="Pur_ac_phosph_N"/>
    <property type="match status" value="1"/>
</dbReference>
<proteinExistence type="predicted"/>
<dbReference type="AlphaFoldDB" id="A0A837IBL5"/>
<gene>
    <name evidence="4" type="ORF">UW25_C0004G0113</name>
</gene>
<dbReference type="InterPro" id="IPR036116">
    <property type="entry name" value="FN3_sf"/>
</dbReference>
<feature type="signal peptide" evidence="2">
    <location>
        <begin position="1"/>
        <end position="38"/>
    </location>
</feature>
<feature type="chain" id="PRO_5032607439" evidence="2">
    <location>
        <begin position="39"/>
        <end position="471"/>
    </location>
</feature>